<protein>
    <submittedName>
        <fullName evidence="3">Amidase</fullName>
    </submittedName>
</protein>
<evidence type="ECO:0000313" key="3">
    <source>
        <dbReference type="EMBL" id="KAJ9137566.1"/>
    </source>
</evidence>
<dbReference type="InterPro" id="IPR023631">
    <property type="entry name" value="Amidase_dom"/>
</dbReference>
<dbReference type="Proteomes" id="UP001174694">
    <property type="component" value="Unassembled WGS sequence"/>
</dbReference>
<organism evidence="3 4">
    <name type="scientific">Pleurostoma richardsiae</name>
    <dbReference type="NCBI Taxonomy" id="41990"/>
    <lineage>
        <taxon>Eukaryota</taxon>
        <taxon>Fungi</taxon>
        <taxon>Dikarya</taxon>
        <taxon>Ascomycota</taxon>
        <taxon>Pezizomycotina</taxon>
        <taxon>Sordariomycetes</taxon>
        <taxon>Sordariomycetidae</taxon>
        <taxon>Calosphaeriales</taxon>
        <taxon>Pleurostomataceae</taxon>
        <taxon>Pleurostoma</taxon>
    </lineage>
</organism>
<evidence type="ECO:0000313" key="4">
    <source>
        <dbReference type="Proteomes" id="UP001174694"/>
    </source>
</evidence>
<proteinExistence type="predicted"/>
<gene>
    <name evidence="3" type="ORF">NKR23_g9056</name>
</gene>
<feature type="domain" description="Amidase" evidence="2">
    <location>
        <begin position="56"/>
        <end position="347"/>
    </location>
</feature>
<comment type="caution">
    <text evidence="3">The sequence shown here is derived from an EMBL/GenBank/DDBJ whole genome shotgun (WGS) entry which is preliminary data.</text>
</comment>
<evidence type="ECO:0000259" key="2">
    <source>
        <dbReference type="Pfam" id="PF01425"/>
    </source>
</evidence>
<name>A0AA38VF47_9PEZI</name>
<dbReference type="Pfam" id="PF01425">
    <property type="entry name" value="Amidase"/>
    <property type="match status" value="1"/>
</dbReference>
<dbReference type="InterPro" id="IPR036928">
    <property type="entry name" value="AS_sf"/>
</dbReference>
<accession>A0AA38VF47</accession>
<evidence type="ECO:0000256" key="1">
    <source>
        <dbReference type="SAM" id="SignalP"/>
    </source>
</evidence>
<sequence>MHALLLTVASVAAGAVATCHGNSPFPMPLCNGVKIEDASIENLQRWMILGNLTSEDLVKCYMARIEQTNGYLRSVSEVNPDALSIALSLDQERISNGIRGPMHGIPFLVKDNHYTDDKHNTSEGGLVLLGGRYSSEATVITKLREAGGVLLGHAALSEAADHRALVNFSDGYSTRIGQTRNPFNLTQATSGSSGGSAVSVRINQAAIALGTETHGSLVHPSANLGLYTIKTTPGLVSRHGIVPGSYYHDTPGSMARSMKDVALVLDIIVGADRYDNLTFEAIGHYPIGGYSAEIVGKDALKGMKLGLPWNPYWSTWAAVNSPGQRELYERRVKELKAAGAEIYNLTSNPYLSKIANPYGFGQPSDTPEEYDQLIAYNTLLAVAYGEWLQNWTYPASDERSMMTSLTDMAAWNRAHNDTTGALGNSTWWYNTVSGQDFYDNAIATNGTMGDAFWKAFGWGRRTARAAIDSAYAYMLDNGTVIELDAIVLPNDSSGGSDNACASIPSYAGYPIATVPMGQSGYSVPCGFCVYGRQYGEAKLVRVASAMEDLFQWKAVPQWHNYATAKGRWEAPWPGFSCSTESLDRYACETT</sequence>
<feature type="chain" id="PRO_5041466883" evidence="1">
    <location>
        <begin position="18"/>
        <end position="590"/>
    </location>
</feature>
<dbReference type="EMBL" id="JANBVO010000034">
    <property type="protein sequence ID" value="KAJ9137566.1"/>
    <property type="molecule type" value="Genomic_DNA"/>
</dbReference>
<dbReference type="SUPFAM" id="SSF75304">
    <property type="entry name" value="Amidase signature (AS) enzymes"/>
    <property type="match status" value="1"/>
</dbReference>
<keyword evidence="1" id="KW-0732">Signal</keyword>
<dbReference type="Gene3D" id="3.90.1300.10">
    <property type="entry name" value="Amidase signature (AS) domain"/>
    <property type="match status" value="1"/>
</dbReference>
<dbReference type="PANTHER" id="PTHR42678:SF37">
    <property type="entry name" value="AMIDASE C869.01-RELATED"/>
    <property type="match status" value="1"/>
</dbReference>
<reference evidence="3" key="1">
    <citation type="submission" date="2022-07" db="EMBL/GenBank/DDBJ databases">
        <title>Fungi with potential for degradation of polypropylene.</title>
        <authorList>
            <person name="Gostincar C."/>
        </authorList>
    </citation>
    <scope>NUCLEOTIDE SEQUENCE</scope>
    <source>
        <strain evidence="3">EXF-13308</strain>
    </source>
</reference>
<feature type="signal peptide" evidence="1">
    <location>
        <begin position="1"/>
        <end position="17"/>
    </location>
</feature>
<keyword evidence="4" id="KW-1185">Reference proteome</keyword>
<dbReference type="PANTHER" id="PTHR42678">
    <property type="entry name" value="AMIDASE"/>
    <property type="match status" value="1"/>
</dbReference>
<dbReference type="AlphaFoldDB" id="A0AA38VF47"/>